<organism evidence="13 14">
    <name type="scientific">Hyaloscypha hepaticicola</name>
    <dbReference type="NCBI Taxonomy" id="2082293"/>
    <lineage>
        <taxon>Eukaryota</taxon>
        <taxon>Fungi</taxon>
        <taxon>Dikarya</taxon>
        <taxon>Ascomycota</taxon>
        <taxon>Pezizomycotina</taxon>
        <taxon>Leotiomycetes</taxon>
        <taxon>Helotiales</taxon>
        <taxon>Hyaloscyphaceae</taxon>
        <taxon>Hyaloscypha</taxon>
    </lineage>
</organism>
<feature type="domain" description="ABC transporter" evidence="11">
    <location>
        <begin position="599"/>
        <end position="833"/>
    </location>
</feature>
<dbReference type="GO" id="GO:0000041">
    <property type="term" value="P:transition metal ion transport"/>
    <property type="evidence" value="ECO:0007669"/>
    <property type="project" value="UniProtKB-ARBA"/>
</dbReference>
<comment type="subcellular location">
    <subcellularLocation>
        <location evidence="1">Membrane</location>
        <topology evidence="1">Multi-pass membrane protein</topology>
    </subcellularLocation>
</comment>
<keyword evidence="14" id="KW-1185">Reference proteome</keyword>
<evidence type="ECO:0000256" key="5">
    <source>
        <dbReference type="ARBA" id="ARBA00022840"/>
    </source>
</evidence>
<dbReference type="Gene3D" id="1.20.1560.10">
    <property type="entry name" value="ABC transporter type 1, transmembrane domain"/>
    <property type="match status" value="1"/>
</dbReference>
<evidence type="ECO:0000256" key="2">
    <source>
        <dbReference type="ARBA" id="ARBA00022448"/>
    </source>
</evidence>
<dbReference type="OrthoDB" id="6500128at2759"/>
<dbReference type="PANTHER" id="PTHR24221:SF503">
    <property type="entry name" value="MITOCHONDRIAL POTASSIUM CHANNEL ATP-BINDING SUBUNIT"/>
    <property type="match status" value="1"/>
</dbReference>
<dbReference type="InterPro" id="IPR027417">
    <property type="entry name" value="P-loop_NTPase"/>
</dbReference>
<dbReference type="PANTHER" id="PTHR24221">
    <property type="entry name" value="ATP-BINDING CASSETTE SUB-FAMILY B"/>
    <property type="match status" value="1"/>
</dbReference>
<dbReference type="GO" id="GO:0016020">
    <property type="term" value="C:membrane"/>
    <property type="evidence" value="ECO:0007669"/>
    <property type="project" value="UniProtKB-SubCell"/>
</dbReference>
<accession>A0A2J6PKG4</accession>
<evidence type="ECO:0000256" key="7">
    <source>
        <dbReference type="ARBA" id="ARBA00023136"/>
    </source>
</evidence>
<dbReference type="InterPro" id="IPR011527">
    <property type="entry name" value="ABC1_TM_dom"/>
</dbReference>
<feature type="non-terminal residue" evidence="13">
    <location>
        <position position="839"/>
    </location>
</feature>
<dbReference type="GO" id="GO:0016887">
    <property type="term" value="F:ATP hydrolysis activity"/>
    <property type="evidence" value="ECO:0007669"/>
    <property type="project" value="InterPro"/>
</dbReference>
<dbReference type="STRING" id="1745343.A0A2J6PKG4"/>
<evidence type="ECO:0008006" key="15">
    <source>
        <dbReference type="Google" id="ProtNLM"/>
    </source>
</evidence>
<keyword evidence="3 10" id="KW-0812">Transmembrane</keyword>
<sequence length="839" mass="94148">MLQLRTALKVIRYAYPALVFLYFVFALTITVCTLQTKRLRVKDQYVRRDVILGLIFGITITYLIEVFIVVIRVILNDGWDPGQDRIVYLIASSIAFCAEALALTDSKFPVWYPYYGTWFLGLAVELVFGVVPPVFQPPNSPFDYVVIVIQALRVCIFIILPSLYFGLRNDRKEYDNCDAERQSLLRKKLAPKAASSDNTTANGNGYGTTTDANSQGSETAENSSDTGSEDSWLAAQRKAQERIDKRLEQEGNWFTYAKGFTIFLPHLWPFHNKALQFRAVLVGFCLLASNALNVLVPNQMGIMIDSLTKYAQGGTNIWLPVVIYAVLRFISGGACIGWIRRWLWIPLEQYSYDALSTAAHAHLMSLSSDFHDNKTSSDLSQAIHGGRSVADLLETVCFQVIPMFIDLAIAFAYLWSLFGPYMGLMMAATVLSYLYITTKLYARRASKRRDYITIYRKEWTIGQQSLDGWSTASLFNMIPYERHRYACAVKDHMKAKRTYEMSSQAITAAQGLVMTLGLLGALWLGVYQVAYNGKSVGKFTTLLVYWAQLQSPLIFFSSMYRQISYSLMDAERLLELFQTKPTIANAPNAKPLKLGTGLVKFDQVSFAYDERKPTLKEVSFVVPAGKTVALVGETGGGKSTILKLIDRFYDVNSGSISIDSQDIRDVCLESLREKIGVVPQDPMLFNDSIMNNIRYARITASDKEVYEACKAAAIHEKIMSFPDGYNSKVGDRGVKLSGGEKQRVAIARAILKQPQIILLDEATSAVDTETEQLIQEGFKTLCNGRTTFIVAHRLSTIMKADRILVVMNGAVVEEGSHDELVHKKGKYHDLWSKQIMVTP</sequence>
<feature type="transmembrane region" description="Helical" evidence="10">
    <location>
        <begin position="279"/>
        <end position="297"/>
    </location>
</feature>
<dbReference type="GO" id="GO:0005524">
    <property type="term" value="F:ATP binding"/>
    <property type="evidence" value="ECO:0007669"/>
    <property type="project" value="UniProtKB-KW"/>
</dbReference>
<keyword evidence="6 10" id="KW-1133">Transmembrane helix</keyword>
<evidence type="ECO:0000256" key="6">
    <source>
        <dbReference type="ARBA" id="ARBA00022989"/>
    </source>
</evidence>
<evidence type="ECO:0000256" key="9">
    <source>
        <dbReference type="SAM" id="MobiDB-lite"/>
    </source>
</evidence>
<dbReference type="AlphaFoldDB" id="A0A2J6PKG4"/>
<evidence type="ECO:0000313" key="14">
    <source>
        <dbReference type="Proteomes" id="UP000235672"/>
    </source>
</evidence>
<feature type="transmembrane region" description="Helical" evidence="10">
    <location>
        <begin position="115"/>
        <end position="135"/>
    </location>
</feature>
<proteinExistence type="inferred from homology"/>
<dbReference type="Proteomes" id="UP000235672">
    <property type="component" value="Unassembled WGS sequence"/>
</dbReference>
<feature type="transmembrane region" description="Helical" evidence="10">
    <location>
        <begin position="421"/>
        <end position="442"/>
    </location>
</feature>
<reference evidence="13 14" key="1">
    <citation type="submission" date="2016-05" db="EMBL/GenBank/DDBJ databases">
        <title>A degradative enzymes factory behind the ericoid mycorrhizal symbiosis.</title>
        <authorList>
            <consortium name="DOE Joint Genome Institute"/>
            <person name="Martino E."/>
            <person name="Morin E."/>
            <person name="Grelet G."/>
            <person name="Kuo A."/>
            <person name="Kohler A."/>
            <person name="Daghino S."/>
            <person name="Barry K."/>
            <person name="Choi C."/>
            <person name="Cichocki N."/>
            <person name="Clum A."/>
            <person name="Copeland A."/>
            <person name="Hainaut M."/>
            <person name="Haridas S."/>
            <person name="Labutti K."/>
            <person name="Lindquist E."/>
            <person name="Lipzen A."/>
            <person name="Khouja H.-R."/>
            <person name="Murat C."/>
            <person name="Ohm R."/>
            <person name="Olson A."/>
            <person name="Spatafora J."/>
            <person name="Veneault-Fourrey C."/>
            <person name="Henrissat B."/>
            <person name="Grigoriev I."/>
            <person name="Martin F."/>
            <person name="Perotto S."/>
        </authorList>
    </citation>
    <scope>NUCLEOTIDE SEQUENCE [LARGE SCALE GENOMIC DNA]</scope>
    <source>
        <strain evidence="13 14">UAMH 7357</strain>
    </source>
</reference>
<dbReference type="PROSITE" id="PS50929">
    <property type="entry name" value="ABC_TM1F"/>
    <property type="match status" value="1"/>
</dbReference>
<feature type="region of interest" description="Disordered" evidence="9">
    <location>
        <begin position="189"/>
        <end position="231"/>
    </location>
</feature>
<dbReference type="CDD" id="cd18583">
    <property type="entry name" value="ABC_6TM_HMT1"/>
    <property type="match status" value="1"/>
</dbReference>
<evidence type="ECO:0000256" key="4">
    <source>
        <dbReference type="ARBA" id="ARBA00022741"/>
    </source>
</evidence>
<feature type="domain" description="ABC transmembrane type-1" evidence="12">
    <location>
        <begin position="280"/>
        <end position="563"/>
    </location>
</feature>
<feature type="transmembrane region" description="Helical" evidence="10">
    <location>
        <begin position="50"/>
        <end position="74"/>
    </location>
</feature>
<dbReference type="EMBL" id="KZ613521">
    <property type="protein sequence ID" value="PMD14513.1"/>
    <property type="molecule type" value="Genomic_DNA"/>
</dbReference>
<evidence type="ECO:0000256" key="10">
    <source>
        <dbReference type="SAM" id="Phobius"/>
    </source>
</evidence>
<feature type="compositionally biased region" description="Polar residues" evidence="9">
    <location>
        <begin position="214"/>
        <end position="226"/>
    </location>
</feature>
<comment type="similarity">
    <text evidence="8">Belongs to the ABC transporter superfamily. ABCB family. Heavy Metal importer (TC 3.A.1.210) subfamily.</text>
</comment>
<dbReference type="InterPro" id="IPR036640">
    <property type="entry name" value="ABC1_TM_sf"/>
</dbReference>
<dbReference type="InterPro" id="IPR003593">
    <property type="entry name" value="AAA+_ATPase"/>
</dbReference>
<keyword evidence="7 10" id="KW-0472">Membrane</keyword>
<feature type="transmembrane region" description="Helical" evidence="10">
    <location>
        <begin position="147"/>
        <end position="167"/>
    </location>
</feature>
<dbReference type="Pfam" id="PF00005">
    <property type="entry name" value="ABC_tran"/>
    <property type="match status" value="1"/>
</dbReference>
<dbReference type="PROSITE" id="PS50893">
    <property type="entry name" value="ABC_TRANSPORTER_2"/>
    <property type="match status" value="1"/>
</dbReference>
<evidence type="ECO:0000256" key="8">
    <source>
        <dbReference type="ARBA" id="ARBA00024363"/>
    </source>
</evidence>
<dbReference type="InterPro" id="IPR003439">
    <property type="entry name" value="ABC_transporter-like_ATP-bd"/>
</dbReference>
<dbReference type="FunFam" id="3.40.50.300:FF:000186">
    <property type="entry name" value="ATP-binding cassette sub-family B member 7, mitochondrial"/>
    <property type="match status" value="1"/>
</dbReference>
<dbReference type="InterPro" id="IPR039421">
    <property type="entry name" value="Type_1_exporter"/>
</dbReference>
<protein>
    <recommendedName>
        <fullName evidence="15">Heavy metal tolerance protein</fullName>
    </recommendedName>
</protein>
<keyword evidence="2" id="KW-0813">Transport</keyword>
<evidence type="ECO:0000259" key="11">
    <source>
        <dbReference type="PROSITE" id="PS50893"/>
    </source>
</evidence>
<dbReference type="InterPro" id="IPR017871">
    <property type="entry name" value="ABC_transporter-like_CS"/>
</dbReference>
<feature type="transmembrane region" description="Helical" evidence="10">
    <location>
        <begin position="86"/>
        <end position="103"/>
    </location>
</feature>
<dbReference type="Pfam" id="PF00664">
    <property type="entry name" value="ABC_membrane"/>
    <property type="match status" value="1"/>
</dbReference>
<evidence type="ECO:0000256" key="3">
    <source>
        <dbReference type="ARBA" id="ARBA00022692"/>
    </source>
</evidence>
<feature type="transmembrane region" description="Helical" evidence="10">
    <location>
        <begin position="505"/>
        <end position="530"/>
    </location>
</feature>
<dbReference type="PROSITE" id="PS00211">
    <property type="entry name" value="ABC_TRANSPORTER_1"/>
    <property type="match status" value="1"/>
</dbReference>
<dbReference type="SUPFAM" id="SSF52540">
    <property type="entry name" value="P-loop containing nucleoside triphosphate hydrolases"/>
    <property type="match status" value="1"/>
</dbReference>
<keyword evidence="4" id="KW-0547">Nucleotide-binding</keyword>
<dbReference type="GO" id="GO:0140359">
    <property type="term" value="F:ABC-type transporter activity"/>
    <property type="evidence" value="ECO:0007669"/>
    <property type="project" value="InterPro"/>
</dbReference>
<feature type="transmembrane region" description="Helical" evidence="10">
    <location>
        <begin position="13"/>
        <end position="34"/>
    </location>
</feature>
<evidence type="ECO:0000313" key="13">
    <source>
        <dbReference type="EMBL" id="PMD14513.1"/>
    </source>
</evidence>
<name>A0A2J6PKG4_9HELO</name>
<gene>
    <name evidence="13" type="ORF">NA56DRAFT_543889</name>
</gene>
<dbReference type="CDD" id="cd03253">
    <property type="entry name" value="ABCC_ATM1_transporter"/>
    <property type="match status" value="1"/>
</dbReference>
<evidence type="ECO:0000259" key="12">
    <source>
        <dbReference type="PROSITE" id="PS50929"/>
    </source>
</evidence>
<feature type="compositionally biased region" description="Low complexity" evidence="9">
    <location>
        <begin position="197"/>
        <end position="213"/>
    </location>
</feature>
<dbReference type="SUPFAM" id="SSF90123">
    <property type="entry name" value="ABC transporter transmembrane region"/>
    <property type="match status" value="1"/>
</dbReference>
<dbReference type="SMART" id="SM00382">
    <property type="entry name" value="AAA"/>
    <property type="match status" value="1"/>
</dbReference>
<dbReference type="Gene3D" id="3.40.50.300">
    <property type="entry name" value="P-loop containing nucleotide triphosphate hydrolases"/>
    <property type="match status" value="1"/>
</dbReference>
<feature type="transmembrane region" description="Helical" evidence="10">
    <location>
        <begin position="396"/>
        <end position="415"/>
    </location>
</feature>
<evidence type="ECO:0000256" key="1">
    <source>
        <dbReference type="ARBA" id="ARBA00004141"/>
    </source>
</evidence>
<keyword evidence="5" id="KW-0067">ATP-binding</keyword>
<feature type="transmembrane region" description="Helical" evidence="10">
    <location>
        <begin position="317"/>
        <end position="339"/>
    </location>
</feature>